<dbReference type="GO" id="GO:0008061">
    <property type="term" value="F:chitin binding"/>
    <property type="evidence" value="ECO:0007669"/>
    <property type="project" value="InterPro"/>
</dbReference>
<gene>
    <name evidence="3" type="ORF">Fcan01_17368</name>
</gene>
<protein>
    <recommendedName>
        <fullName evidence="2">Chitin-binding type-2 domain-containing protein</fullName>
    </recommendedName>
</protein>
<feature type="region of interest" description="Disordered" evidence="1">
    <location>
        <begin position="166"/>
        <end position="232"/>
    </location>
</feature>
<dbReference type="AlphaFoldDB" id="A0A226DSR5"/>
<dbReference type="Proteomes" id="UP000198287">
    <property type="component" value="Unassembled WGS sequence"/>
</dbReference>
<keyword evidence="4" id="KW-1185">Reference proteome</keyword>
<feature type="compositionally biased region" description="Low complexity" evidence="1">
    <location>
        <begin position="173"/>
        <end position="231"/>
    </location>
</feature>
<evidence type="ECO:0000313" key="3">
    <source>
        <dbReference type="EMBL" id="OXA48263.1"/>
    </source>
</evidence>
<dbReference type="SUPFAM" id="SSF57625">
    <property type="entry name" value="Invertebrate chitin-binding proteins"/>
    <property type="match status" value="1"/>
</dbReference>
<comment type="caution">
    <text evidence="3">The sequence shown here is derived from an EMBL/GenBank/DDBJ whole genome shotgun (WGS) entry which is preliminary data.</text>
</comment>
<proteinExistence type="predicted"/>
<dbReference type="GO" id="GO:0005576">
    <property type="term" value="C:extracellular region"/>
    <property type="evidence" value="ECO:0007669"/>
    <property type="project" value="InterPro"/>
</dbReference>
<dbReference type="Pfam" id="PF01607">
    <property type="entry name" value="CBM_14"/>
    <property type="match status" value="1"/>
</dbReference>
<sequence>MSRLSKTELRLSADWTRLPEIGLDTGSSIEIKFEEFFDYELDGTYTLQGLENAAPVVGNGNFMIKSNLTVLTFYYFYDVDATNHIVLNAAYTYYSNYVPYSYLFQGTNSSDEAYHKGIATAITEFSLRNLWAVYNQKMLMDYLGCLFEKVSLDEIEAGVSLDPYECDPGMGGTLPTEPVTTETSPATTPTATTSTPTTVTTTRTNVTSTLTTVTPSQAPTTTRPTTTTPQPDISFNCSGKPDGYYQHPSNCSRFIGCLNGQTEEYVSGARLNRGDPDPTRPDWVRPGWASEIAQWGGSGSGRASLSRVGSGWAQQKLESGGSGWVDQYSVGFRAGGYVYYNVF</sequence>
<reference evidence="3 4" key="1">
    <citation type="submission" date="2015-12" db="EMBL/GenBank/DDBJ databases">
        <title>The genome of Folsomia candida.</title>
        <authorList>
            <person name="Faddeeva A."/>
            <person name="Derks M.F."/>
            <person name="Anvar Y."/>
            <person name="Smit S."/>
            <person name="Van Straalen N."/>
            <person name="Roelofs D."/>
        </authorList>
    </citation>
    <scope>NUCLEOTIDE SEQUENCE [LARGE SCALE GENOMIC DNA]</scope>
    <source>
        <strain evidence="3 4">VU population</strain>
        <tissue evidence="3">Whole body</tissue>
    </source>
</reference>
<evidence type="ECO:0000313" key="4">
    <source>
        <dbReference type="Proteomes" id="UP000198287"/>
    </source>
</evidence>
<dbReference type="Gene3D" id="3.20.20.80">
    <property type="entry name" value="Glycosidases"/>
    <property type="match status" value="1"/>
</dbReference>
<evidence type="ECO:0000259" key="2">
    <source>
        <dbReference type="Pfam" id="PF01607"/>
    </source>
</evidence>
<dbReference type="InterPro" id="IPR036508">
    <property type="entry name" value="Chitin-bd_dom_sf"/>
</dbReference>
<name>A0A226DSR5_FOLCA</name>
<dbReference type="InterPro" id="IPR002557">
    <property type="entry name" value="Chitin-bd_dom"/>
</dbReference>
<evidence type="ECO:0000256" key="1">
    <source>
        <dbReference type="SAM" id="MobiDB-lite"/>
    </source>
</evidence>
<organism evidence="3 4">
    <name type="scientific">Folsomia candida</name>
    <name type="common">Springtail</name>
    <dbReference type="NCBI Taxonomy" id="158441"/>
    <lineage>
        <taxon>Eukaryota</taxon>
        <taxon>Metazoa</taxon>
        <taxon>Ecdysozoa</taxon>
        <taxon>Arthropoda</taxon>
        <taxon>Hexapoda</taxon>
        <taxon>Collembola</taxon>
        <taxon>Entomobryomorpha</taxon>
        <taxon>Isotomoidea</taxon>
        <taxon>Isotomidae</taxon>
        <taxon>Proisotominae</taxon>
        <taxon>Folsomia</taxon>
    </lineage>
</organism>
<dbReference type="EMBL" id="LNIX01000012">
    <property type="protein sequence ID" value="OXA48263.1"/>
    <property type="molecule type" value="Genomic_DNA"/>
</dbReference>
<feature type="domain" description="Chitin-binding type-2" evidence="2">
    <location>
        <begin position="237"/>
        <end position="264"/>
    </location>
</feature>
<accession>A0A226DSR5</accession>